<name>A0A1V1PH42_9BACT</name>
<evidence type="ECO:0000259" key="3">
    <source>
        <dbReference type="Pfam" id="PF00496"/>
    </source>
</evidence>
<dbReference type="InterPro" id="IPR030678">
    <property type="entry name" value="Peptide/Ni-bd"/>
</dbReference>
<dbReference type="CDD" id="cd08497">
    <property type="entry name" value="MbnE-like"/>
    <property type="match status" value="1"/>
</dbReference>
<evidence type="ECO:0000313" key="5">
    <source>
        <dbReference type="Proteomes" id="UP000189670"/>
    </source>
</evidence>
<protein>
    <submittedName>
        <fullName evidence="4">Microcin C transport system substrate-binding protein</fullName>
    </submittedName>
</protein>
<gene>
    <name evidence="4" type="ORF">OMM_00371</name>
</gene>
<comment type="caution">
    <text evidence="4">The sequence shown here is derived from an EMBL/GenBank/DDBJ whole genome shotgun (WGS) entry which is preliminary data.</text>
</comment>
<dbReference type="InterPro" id="IPR000914">
    <property type="entry name" value="SBP_5_dom"/>
</dbReference>
<dbReference type="Gene3D" id="3.40.190.10">
    <property type="entry name" value="Periplasmic binding protein-like II"/>
    <property type="match status" value="1"/>
</dbReference>
<evidence type="ECO:0000256" key="1">
    <source>
        <dbReference type="ARBA" id="ARBA00022729"/>
    </source>
</evidence>
<dbReference type="SUPFAM" id="SSF53850">
    <property type="entry name" value="Periplasmic binding protein-like II"/>
    <property type="match status" value="1"/>
</dbReference>
<dbReference type="Pfam" id="PF00496">
    <property type="entry name" value="SBP_bac_5"/>
    <property type="match status" value="1"/>
</dbReference>
<dbReference type="AlphaFoldDB" id="A0A1V1PH42"/>
<evidence type="ECO:0000256" key="2">
    <source>
        <dbReference type="SAM" id="SignalP"/>
    </source>
</evidence>
<proteinExistence type="predicted"/>
<feature type="domain" description="Solute-binding protein family 5" evidence="3">
    <location>
        <begin position="87"/>
        <end position="458"/>
    </location>
</feature>
<dbReference type="PIRSF" id="PIRSF002741">
    <property type="entry name" value="MppA"/>
    <property type="match status" value="1"/>
</dbReference>
<accession>A0A1V1PH42</accession>
<dbReference type="GO" id="GO:0030288">
    <property type="term" value="C:outer membrane-bounded periplasmic space"/>
    <property type="evidence" value="ECO:0007669"/>
    <property type="project" value="TreeGrafter"/>
</dbReference>
<feature type="chain" id="PRO_5010732161" evidence="2">
    <location>
        <begin position="19"/>
        <end position="583"/>
    </location>
</feature>
<sequence length="583" mass="68185">MKTFLSIILLLITSQSFAIQTFPKDNWKPQVNPLVDPDARPGGQLAIFAGQSPKSLNYYLDNNSFTAEVFGALYESLIDMNPMTLQYEPELASKWTISDNKKVFTFYINPDARWSDAHPITSHDIKWTYDAIMNPKNMTGVHKVSLERFSSPKVLNKHTIQFTAKEVHWLNLGAVGGMQILPRHVFEKMDFNQINFSFPVVSGPYELETIVEGRYVSLKRRPHWWARKDIRFQGIGNFDILKFMFFADRENAFEAFKKGHIDLFPIYTARLWINETHGKKFEKNWIIRQKIYNHRPIGFQGFAMNMRHPPLDDIRVRKALYLLIDREKMNKTLMYNQYFLHRSYYEDLYDVRHSNPLTPFDKKAARKLLHDAGFLVNPTTGMLEKNKQPLEITFLTRSSSTHKFLAIYEEDLKDVGIALKIENKDLAAWAKDMDTFSYQMTWAAWGAGLFKNPEGMWASKEAIRNSGSNITGFKHPEVDKLIDAQKQIFDVDKRHAICRKIDQYLIDAVPYVLLWNIDYTRLLYWNKFGTPDTVLSKYGDERSAYWYWWHDPDLAAELKDAMSDHLNLPGRPDVIRFNEILQE</sequence>
<dbReference type="Gene3D" id="3.10.105.10">
    <property type="entry name" value="Dipeptide-binding Protein, Domain 3"/>
    <property type="match status" value="1"/>
</dbReference>
<feature type="signal peptide" evidence="2">
    <location>
        <begin position="1"/>
        <end position="18"/>
    </location>
</feature>
<dbReference type="GO" id="GO:0042884">
    <property type="term" value="P:microcin transport"/>
    <property type="evidence" value="ECO:0007669"/>
    <property type="project" value="TreeGrafter"/>
</dbReference>
<dbReference type="GO" id="GO:1904680">
    <property type="term" value="F:peptide transmembrane transporter activity"/>
    <property type="evidence" value="ECO:0007669"/>
    <property type="project" value="TreeGrafter"/>
</dbReference>
<reference evidence="5" key="1">
    <citation type="submission" date="2012-11" db="EMBL/GenBank/DDBJ databases">
        <authorList>
            <person name="Lucero-Rivera Y.E."/>
            <person name="Tovar-Ramirez D."/>
        </authorList>
    </citation>
    <scope>NUCLEOTIDE SEQUENCE [LARGE SCALE GENOMIC DNA]</scope>
    <source>
        <strain evidence="5">Araruama</strain>
    </source>
</reference>
<dbReference type="GO" id="GO:0043190">
    <property type="term" value="C:ATP-binding cassette (ABC) transporter complex"/>
    <property type="evidence" value="ECO:0007669"/>
    <property type="project" value="InterPro"/>
</dbReference>
<dbReference type="GO" id="GO:0015833">
    <property type="term" value="P:peptide transport"/>
    <property type="evidence" value="ECO:0007669"/>
    <property type="project" value="TreeGrafter"/>
</dbReference>
<dbReference type="InterPro" id="IPR039424">
    <property type="entry name" value="SBP_5"/>
</dbReference>
<organism evidence="4 5">
    <name type="scientific">Candidatus Magnetoglobus multicellularis str. Araruama</name>
    <dbReference type="NCBI Taxonomy" id="890399"/>
    <lineage>
        <taxon>Bacteria</taxon>
        <taxon>Pseudomonadati</taxon>
        <taxon>Thermodesulfobacteriota</taxon>
        <taxon>Desulfobacteria</taxon>
        <taxon>Desulfobacterales</taxon>
        <taxon>Desulfobacteraceae</taxon>
        <taxon>Candidatus Magnetoglobus</taxon>
    </lineage>
</organism>
<evidence type="ECO:0000313" key="4">
    <source>
        <dbReference type="EMBL" id="ETR74221.1"/>
    </source>
</evidence>
<dbReference type="Proteomes" id="UP000189670">
    <property type="component" value="Unassembled WGS sequence"/>
</dbReference>
<dbReference type="EMBL" id="ATBP01000016">
    <property type="protein sequence ID" value="ETR74221.1"/>
    <property type="molecule type" value="Genomic_DNA"/>
</dbReference>
<keyword evidence="1 2" id="KW-0732">Signal</keyword>
<dbReference type="PANTHER" id="PTHR30290">
    <property type="entry name" value="PERIPLASMIC BINDING COMPONENT OF ABC TRANSPORTER"/>
    <property type="match status" value="1"/>
</dbReference>
<dbReference type="PANTHER" id="PTHR30290:SF64">
    <property type="entry name" value="ABC TRANSPORTER PERIPLASMIC BINDING PROTEIN"/>
    <property type="match status" value="1"/>
</dbReference>